<dbReference type="SUPFAM" id="SSF46785">
    <property type="entry name" value="Winged helix' DNA-binding domain"/>
    <property type="match status" value="1"/>
</dbReference>
<dbReference type="Proteomes" id="UP001642900">
    <property type="component" value="Unassembled WGS sequence"/>
</dbReference>
<dbReference type="Gene3D" id="1.10.10.10">
    <property type="entry name" value="Winged helix-like DNA-binding domain superfamily/Winged helix DNA-binding domain"/>
    <property type="match status" value="1"/>
</dbReference>
<dbReference type="InterPro" id="IPR036390">
    <property type="entry name" value="WH_DNA-bd_sf"/>
</dbReference>
<evidence type="ECO:0000256" key="2">
    <source>
        <dbReference type="ARBA" id="ARBA00023125"/>
    </source>
</evidence>
<keyword evidence="1" id="KW-0805">Transcription regulation</keyword>
<dbReference type="PANTHER" id="PTHR33204">
    <property type="entry name" value="TRANSCRIPTIONAL REGULATOR, MARR FAMILY"/>
    <property type="match status" value="1"/>
</dbReference>
<protein>
    <submittedName>
        <fullName evidence="5">Helix-turn-helix transcriptional regulator</fullName>
    </submittedName>
</protein>
<organism evidence="5 6">
    <name type="scientific">Allomesorhizobium camelthorni</name>
    <dbReference type="NCBI Taxonomy" id="475069"/>
    <lineage>
        <taxon>Bacteria</taxon>
        <taxon>Pseudomonadati</taxon>
        <taxon>Pseudomonadota</taxon>
        <taxon>Alphaproteobacteria</taxon>
        <taxon>Hyphomicrobiales</taxon>
        <taxon>Phyllobacteriaceae</taxon>
        <taxon>Allomesorhizobium</taxon>
    </lineage>
</organism>
<sequence length="138" mass="15620">MVYPQFRSPCPVASALDLVGDKWSLVVLRTIFAGRHRYNELAGVAEKISTNILADRLARLEGYGLITKRAYQHNPERFEYHLTQRGADFLPVLQQLAIWAREHIPDRWSLPGWFAEGTARQFYPEPGSEGAALNPRAG</sequence>
<dbReference type="PANTHER" id="PTHR33204:SF37">
    <property type="entry name" value="HTH-TYPE TRANSCRIPTIONAL REGULATOR YODB"/>
    <property type="match status" value="1"/>
</dbReference>
<keyword evidence="3" id="KW-0804">Transcription</keyword>
<feature type="domain" description="HTH hxlR-type" evidence="4">
    <location>
        <begin position="10"/>
        <end position="108"/>
    </location>
</feature>
<dbReference type="AlphaFoldDB" id="A0A6G4WG13"/>
<keyword evidence="2" id="KW-0238">DNA-binding</keyword>
<evidence type="ECO:0000256" key="3">
    <source>
        <dbReference type="ARBA" id="ARBA00023163"/>
    </source>
</evidence>
<keyword evidence="6" id="KW-1185">Reference proteome</keyword>
<dbReference type="Pfam" id="PF01638">
    <property type="entry name" value="HxlR"/>
    <property type="match status" value="1"/>
</dbReference>
<evidence type="ECO:0000313" key="6">
    <source>
        <dbReference type="Proteomes" id="UP001642900"/>
    </source>
</evidence>
<accession>A0A6G4WG13</accession>
<evidence type="ECO:0000259" key="4">
    <source>
        <dbReference type="PROSITE" id="PS51118"/>
    </source>
</evidence>
<name>A0A6G4WG13_9HYPH</name>
<comment type="caution">
    <text evidence="5">The sequence shown here is derived from an EMBL/GenBank/DDBJ whole genome shotgun (WGS) entry which is preliminary data.</text>
</comment>
<dbReference type="EMBL" id="JAAKZF010000033">
    <property type="protein sequence ID" value="NGO53534.1"/>
    <property type="molecule type" value="Genomic_DNA"/>
</dbReference>
<dbReference type="InterPro" id="IPR036388">
    <property type="entry name" value="WH-like_DNA-bd_sf"/>
</dbReference>
<evidence type="ECO:0000256" key="1">
    <source>
        <dbReference type="ARBA" id="ARBA00023015"/>
    </source>
</evidence>
<proteinExistence type="predicted"/>
<reference evidence="5 6" key="1">
    <citation type="submission" date="2020-02" db="EMBL/GenBank/DDBJ databases">
        <title>Genome sequence of strain CCNWXJ40-4.</title>
        <authorList>
            <person name="Gao J."/>
            <person name="Sun J."/>
        </authorList>
    </citation>
    <scope>NUCLEOTIDE SEQUENCE [LARGE SCALE GENOMIC DNA]</scope>
    <source>
        <strain evidence="5 6">CCNWXJ 40-4</strain>
    </source>
</reference>
<dbReference type="InterPro" id="IPR002577">
    <property type="entry name" value="HTH_HxlR"/>
</dbReference>
<dbReference type="PROSITE" id="PS51118">
    <property type="entry name" value="HTH_HXLR"/>
    <property type="match status" value="1"/>
</dbReference>
<gene>
    <name evidence="5" type="ORF">G6N73_20605</name>
</gene>
<dbReference type="GO" id="GO:0003677">
    <property type="term" value="F:DNA binding"/>
    <property type="evidence" value="ECO:0007669"/>
    <property type="project" value="UniProtKB-KW"/>
</dbReference>
<evidence type="ECO:0000313" key="5">
    <source>
        <dbReference type="EMBL" id="NGO53534.1"/>
    </source>
</evidence>